<reference evidence="1 3" key="1">
    <citation type="submission" date="2015-01" db="EMBL/GenBank/DDBJ databases">
        <title>Genome sequences of high lactate-tolerant strain Salinicoccus roseus W12 with industrial interest.</title>
        <authorList>
            <person name="Wang H."/>
            <person name="Yu B."/>
        </authorList>
    </citation>
    <scope>NUCLEOTIDE SEQUENCE [LARGE SCALE GENOMIC DNA]</scope>
    <source>
        <strain evidence="1 3">W12</strain>
    </source>
</reference>
<proteinExistence type="predicted"/>
<dbReference type="SUPFAM" id="SSF53474">
    <property type="entry name" value="alpha/beta-Hydrolases"/>
    <property type="match status" value="1"/>
</dbReference>
<comment type="caution">
    <text evidence="1">The sequence shown here is derived from an EMBL/GenBank/DDBJ whole genome shotgun (WGS) entry which is preliminary data.</text>
</comment>
<dbReference type="AlphaFoldDB" id="A0A0C2HCL9"/>
<gene>
    <name evidence="2" type="ORF">F7P68_0003120</name>
    <name evidence="1" type="ORF">SN16_01815</name>
</gene>
<name>A0A0C2HCL9_9STAP</name>
<evidence type="ECO:0000313" key="4">
    <source>
        <dbReference type="Proteomes" id="UP000527860"/>
    </source>
</evidence>
<reference evidence="2" key="2">
    <citation type="submission" date="2020-04" db="EMBL/GenBank/DDBJ databases">
        <authorList>
            <person name="Tanveer F."/>
            <person name="Xie Y."/>
            <person name="Shinwari Z.K."/>
        </authorList>
    </citation>
    <scope>NUCLEOTIDE SEQUENCE</scope>
    <source>
        <strain evidence="2">MOSEL-ME25</strain>
    </source>
</reference>
<organism evidence="1 3">
    <name type="scientific">Salinicoccus roseus</name>
    <dbReference type="NCBI Taxonomy" id="45670"/>
    <lineage>
        <taxon>Bacteria</taxon>
        <taxon>Bacillati</taxon>
        <taxon>Bacillota</taxon>
        <taxon>Bacilli</taxon>
        <taxon>Bacillales</taxon>
        <taxon>Staphylococcaceae</taxon>
        <taxon>Salinicoccus</taxon>
    </lineage>
</organism>
<accession>A0A0C2HCL9</accession>
<dbReference type="RefSeq" id="WP_040104909.1">
    <property type="nucleotide sequence ID" value="NZ_JABEVU030000001.1"/>
</dbReference>
<protein>
    <submittedName>
        <fullName evidence="2">Glycosyl transferase</fullName>
    </submittedName>
</protein>
<evidence type="ECO:0000313" key="3">
    <source>
        <dbReference type="Proteomes" id="UP000031546"/>
    </source>
</evidence>
<dbReference type="EMBL" id="JABEVU030000001">
    <property type="protein sequence ID" value="MDB0579508.1"/>
    <property type="molecule type" value="Genomic_DNA"/>
</dbReference>
<dbReference type="Proteomes" id="UP000031546">
    <property type="component" value="Unassembled WGS sequence"/>
</dbReference>
<dbReference type="STRING" id="45670.SN16_01815"/>
<keyword evidence="4" id="KW-1185">Reference proteome</keyword>
<dbReference type="Proteomes" id="UP000527860">
    <property type="component" value="Unassembled WGS sequence"/>
</dbReference>
<sequence>MEYIIGSIEEIENIDFPAGEKVSLKYSSDHFEYNMMVFNKGQSDKLIVMSNGAVDLAKKQPPVFMRSNWQEDISASLIYLDDPTIHGKGLKLGWGQGNPDEYVLETYSRLMLKLSEVLGYKSEDVSYYGSSAGGFMSMILSSFHEGSRAIVNNPQTDIRNYHPSHSAPLLEACYGSVEEAYEDYAYRVNVAEAFVKNNNMPMIFYIQNQLSAHDIKYHFNVFLKSLKENKMDLKKLVCINYYDKETGHAPLDKDQTIEMIELLSRRRLF</sequence>
<dbReference type="GO" id="GO:0016740">
    <property type="term" value="F:transferase activity"/>
    <property type="evidence" value="ECO:0007669"/>
    <property type="project" value="UniProtKB-KW"/>
</dbReference>
<dbReference type="EMBL" id="JXII01000002">
    <property type="protein sequence ID" value="KIH71445.1"/>
    <property type="molecule type" value="Genomic_DNA"/>
</dbReference>
<evidence type="ECO:0000313" key="1">
    <source>
        <dbReference type="EMBL" id="KIH71445.1"/>
    </source>
</evidence>
<dbReference type="OrthoDB" id="7335480at2"/>
<reference evidence="2" key="3">
    <citation type="submission" date="2022-12" db="EMBL/GenBank/DDBJ databases">
        <title>Genome analysis and biological profiling of marine Salinicoccus roseus MOSEL-ME25.</title>
        <authorList>
            <person name="Mirza F.T."/>
            <person name="Xie Y."/>
            <person name="Shinwari Z.K."/>
        </authorList>
    </citation>
    <scope>NUCLEOTIDE SEQUENCE</scope>
    <source>
        <strain evidence="2">MOSEL-ME25</strain>
    </source>
</reference>
<evidence type="ECO:0000313" key="2">
    <source>
        <dbReference type="EMBL" id="MDB0579508.1"/>
    </source>
</evidence>
<keyword evidence="2" id="KW-0808">Transferase</keyword>
<dbReference type="InterPro" id="IPR029058">
    <property type="entry name" value="AB_hydrolase_fold"/>
</dbReference>